<proteinExistence type="inferred from homology"/>
<evidence type="ECO:0000313" key="6">
    <source>
        <dbReference type="Proteomes" id="UP000017800"/>
    </source>
</evidence>
<feature type="active site" evidence="3">
    <location>
        <position position="178"/>
    </location>
</feature>
<dbReference type="InterPro" id="IPR037031">
    <property type="entry name" value="AstB_sf"/>
</dbReference>
<protein>
    <recommendedName>
        <fullName evidence="3 4">N-succinylarginine dihydrolase</fullName>
        <ecNumber evidence="3 4">3.5.3.23</ecNumber>
    </recommendedName>
</protein>
<feature type="binding site" evidence="3">
    <location>
        <position position="114"/>
    </location>
    <ligand>
        <name>substrate</name>
    </ligand>
</feature>
<gene>
    <name evidence="3 5" type="primary">astB</name>
    <name evidence="5" type="ORF">VHA01S_056_00090</name>
</gene>
<dbReference type="AlphaFoldDB" id="V5FPW5"/>
<sequence length="451" mass="49085">MKHSTQYVEANFDGLVGPTHNYAGLSDGNLASKNNKTKASSPKLAAKEGLKKMKALHDLGMTQGVIAPLARPDIGALRQLGFTGDTGSVLKQAAAHSPALLAACCSASSMWTANAATVSPSSDTADGKLHFTPANLINKFHRSIEHPQTGRILKAMFNDSSHFVHHDALPASPYFGDEGAANHTRFCREYGEQGVGFFVFGESAFNRALSKPKKFPARQTLEASAAIARTHSLADDKVVFAQQHPDVIDAGVFHNDVIAVGNRDITLCHEKAFLNKDSVYQRLNEAMDKPLNIIEVPQSAVSVEDAVNSYLFNSQLLTLPNGKTALVVPRECEQNPQVSDYLHSLISSQSGIDKLLCFDLKQSMQNGGGPACLRLRVVLSPKELSAMNQSVIMTDDLFSQLNHWVERHYRDSITAQDLSDPMLLSESQTALDELTQILHLGSVYDFQKTGE</sequence>
<comment type="subunit">
    <text evidence="3">Homodimer.</text>
</comment>
<dbReference type="NCBIfam" id="TIGR03241">
    <property type="entry name" value="arg_catab_astB"/>
    <property type="match status" value="1"/>
</dbReference>
<dbReference type="GO" id="GO:0019544">
    <property type="term" value="P:L-arginine catabolic process to L-glutamate"/>
    <property type="evidence" value="ECO:0007669"/>
    <property type="project" value="UniProtKB-UniRule"/>
</dbReference>
<comment type="pathway">
    <text evidence="3">Amino-acid degradation; L-arginine degradation via AST pathway; L-glutamate and succinate from L-arginine: step 2/5.</text>
</comment>
<dbReference type="HAMAP" id="MF_01172">
    <property type="entry name" value="AstB"/>
    <property type="match status" value="1"/>
</dbReference>
<evidence type="ECO:0000256" key="3">
    <source>
        <dbReference type="HAMAP-Rule" id="MF_01172"/>
    </source>
</evidence>
<dbReference type="PANTHER" id="PTHR30420:SF2">
    <property type="entry name" value="N-SUCCINYLARGININE DIHYDROLASE"/>
    <property type="match status" value="1"/>
</dbReference>
<dbReference type="SUPFAM" id="SSF55909">
    <property type="entry name" value="Pentein"/>
    <property type="match status" value="1"/>
</dbReference>
<dbReference type="NCBIfam" id="NF009789">
    <property type="entry name" value="PRK13281.1"/>
    <property type="match status" value="1"/>
</dbReference>
<dbReference type="Proteomes" id="UP000017800">
    <property type="component" value="Unassembled WGS sequence"/>
</dbReference>
<dbReference type="EC" id="3.5.3.23" evidence="3 4"/>
<keyword evidence="2 3" id="KW-0378">Hydrolase</keyword>
<feature type="binding site" evidence="3">
    <location>
        <begin position="23"/>
        <end position="32"/>
    </location>
    <ligand>
        <name>substrate</name>
    </ligand>
</feature>
<dbReference type="UniPathway" id="UPA00185">
    <property type="reaction ID" value="UER00280"/>
</dbReference>
<dbReference type="PANTHER" id="PTHR30420">
    <property type="entry name" value="N-SUCCINYLARGININE DIHYDROLASE"/>
    <property type="match status" value="1"/>
</dbReference>
<dbReference type="GO" id="GO:0009015">
    <property type="term" value="F:N-succinylarginine dihydrolase activity"/>
    <property type="evidence" value="ECO:0007669"/>
    <property type="project" value="UniProtKB-UniRule"/>
</dbReference>
<dbReference type="RefSeq" id="WP_023405106.1">
    <property type="nucleotide sequence ID" value="NZ_BAUJ01000056.1"/>
</dbReference>
<dbReference type="EMBL" id="BAUJ01000056">
    <property type="protein sequence ID" value="GAD90792.1"/>
    <property type="molecule type" value="Genomic_DNA"/>
</dbReference>
<accession>V5FPW5</accession>
<comment type="caution">
    <text evidence="5">The sequence shown here is derived from an EMBL/GenBank/DDBJ whole genome shotgun (WGS) entry which is preliminary data.</text>
</comment>
<dbReference type="eggNOG" id="COG3724">
    <property type="taxonomic scope" value="Bacteria"/>
</dbReference>
<reference evidence="5 6" key="1">
    <citation type="submission" date="2013-11" db="EMBL/GenBank/DDBJ databases">
        <title>Whole genome shotgun sequence of Vibrio halioticoli NBRC 102217.</title>
        <authorList>
            <person name="Isaki S."/>
            <person name="Kimura A."/>
            <person name="Ohji S."/>
            <person name="Hosoyama A."/>
            <person name="Fujita N."/>
            <person name="Hashimoto M."/>
            <person name="Hosoyama Y."/>
            <person name="Yamazoe A."/>
        </authorList>
    </citation>
    <scope>NUCLEOTIDE SEQUENCE [LARGE SCALE GENOMIC DNA]</scope>
    <source>
        <strain evidence="5 6">NBRC 102217</strain>
    </source>
</reference>
<feature type="binding site" evidence="3">
    <location>
        <begin position="141"/>
        <end position="142"/>
    </location>
    <ligand>
        <name>substrate</name>
    </ligand>
</feature>
<feature type="active site" evidence="3">
    <location>
        <position position="254"/>
    </location>
</feature>
<comment type="catalytic activity">
    <reaction evidence="3">
        <text>N(2)-succinyl-L-arginine + 2 H2O + 2 H(+) = N(2)-succinyl-L-ornithine + 2 NH4(+) + CO2</text>
        <dbReference type="Rhea" id="RHEA:19533"/>
        <dbReference type="ChEBI" id="CHEBI:15377"/>
        <dbReference type="ChEBI" id="CHEBI:15378"/>
        <dbReference type="ChEBI" id="CHEBI:16526"/>
        <dbReference type="ChEBI" id="CHEBI:28938"/>
        <dbReference type="ChEBI" id="CHEBI:58241"/>
        <dbReference type="ChEBI" id="CHEBI:58514"/>
        <dbReference type="EC" id="3.5.3.23"/>
    </reaction>
</comment>
<evidence type="ECO:0000256" key="4">
    <source>
        <dbReference type="NCBIfam" id="TIGR03241"/>
    </source>
</evidence>
<organism evidence="5 6">
    <name type="scientific">Vibrio halioticoli NBRC 102217</name>
    <dbReference type="NCBI Taxonomy" id="1219072"/>
    <lineage>
        <taxon>Bacteria</taxon>
        <taxon>Pseudomonadati</taxon>
        <taxon>Pseudomonadota</taxon>
        <taxon>Gammaproteobacteria</taxon>
        <taxon>Vibrionales</taxon>
        <taxon>Vibrionaceae</taxon>
        <taxon>Vibrio</taxon>
    </lineage>
</organism>
<feature type="binding site" evidence="3">
    <location>
        <position position="218"/>
    </location>
    <ligand>
        <name>substrate</name>
    </ligand>
</feature>
<dbReference type="InterPro" id="IPR007079">
    <property type="entry name" value="SuccinylArg_d-Hdrlase_AstB"/>
</dbReference>
<feature type="binding site" evidence="3">
    <location>
        <position position="256"/>
    </location>
    <ligand>
        <name>substrate</name>
    </ligand>
</feature>
<comment type="similarity">
    <text evidence="3">Belongs to the succinylarginine dihydrolase family.</text>
</comment>
<keyword evidence="6" id="KW-1185">Reference proteome</keyword>
<keyword evidence="1 3" id="KW-0056">Arginine metabolism</keyword>
<feature type="binding site" evidence="3">
    <location>
        <position position="366"/>
    </location>
    <ligand>
        <name>substrate</name>
    </ligand>
</feature>
<dbReference type="OrthoDB" id="248552at2"/>
<name>V5FPW5_9VIBR</name>
<dbReference type="Pfam" id="PF04996">
    <property type="entry name" value="AstB"/>
    <property type="match status" value="1"/>
</dbReference>
<dbReference type="Gene3D" id="3.75.10.20">
    <property type="entry name" value="Succinylarginine dihydrolase"/>
    <property type="match status" value="1"/>
</dbReference>
<evidence type="ECO:0000256" key="1">
    <source>
        <dbReference type="ARBA" id="ARBA00022503"/>
    </source>
</evidence>
<dbReference type="GO" id="GO:0019545">
    <property type="term" value="P:L-arginine catabolic process to succinate"/>
    <property type="evidence" value="ECO:0007669"/>
    <property type="project" value="UniProtKB-UniRule"/>
</dbReference>
<comment type="function">
    <text evidence="3">Catalyzes the hydrolysis of N(2)-succinylarginine into N(2)-succinylornithine, ammonia and CO(2).</text>
</comment>
<evidence type="ECO:0000313" key="5">
    <source>
        <dbReference type="EMBL" id="GAD90792.1"/>
    </source>
</evidence>
<evidence type="ECO:0000256" key="2">
    <source>
        <dbReference type="ARBA" id="ARBA00022801"/>
    </source>
</evidence>
<feature type="active site" description="Nucleophile" evidence="3">
    <location>
        <position position="372"/>
    </location>
</feature>